<dbReference type="AlphaFoldDB" id="C9LVD7"/>
<evidence type="ECO:0000313" key="2">
    <source>
        <dbReference type="Proteomes" id="UP000003505"/>
    </source>
</evidence>
<protein>
    <submittedName>
        <fullName evidence="1">Uncharacterized protein</fullName>
    </submittedName>
</protein>
<sequence>MQDFAAGSRFASTEGAGCMKEIFIKAMKGKGGGRANSFK</sequence>
<accession>C9LVD7</accession>
<dbReference type="EMBL" id="ACKP02000027">
    <property type="protein sequence ID" value="EEX77100.1"/>
    <property type="molecule type" value="Genomic_DNA"/>
</dbReference>
<name>C9LVD7_SELS3</name>
<comment type="caution">
    <text evidence="1">The sequence shown here is derived from an EMBL/GenBank/DDBJ whole genome shotgun (WGS) entry which is preliminary data.</text>
</comment>
<proteinExistence type="predicted"/>
<organism evidence="1 2">
    <name type="scientific">Selenomonas sputigena (strain ATCC 35185 / DSM 20758 / CCUG 44933 / VPI D19B-28)</name>
    <dbReference type="NCBI Taxonomy" id="546271"/>
    <lineage>
        <taxon>Bacteria</taxon>
        <taxon>Bacillati</taxon>
        <taxon>Bacillota</taxon>
        <taxon>Negativicutes</taxon>
        <taxon>Selenomonadales</taxon>
        <taxon>Selenomonadaceae</taxon>
        <taxon>Selenomonas</taxon>
    </lineage>
</organism>
<gene>
    <name evidence="1" type="ORF">SELSPUOL_01430</name>
</gene>
<evidence type="ECO:0000313" key="1">
    <source>
        <dbReference type="EMBL" id="EEX77100.1"/>
    </source>
</evidence>
<reference evidence="1 2" key="1">
    <citation type="submission" date="2009-09" db="EMBL/GenBank/DDBJ databases">
        <authorList>
            <person name="Weinstock G."/>
            <person name="Sodergren E."/>
            <person name="Clifton S."/>
            <person name="Fulton L."/>
            <person name="Fulton B."/>
            <person name="Courtney L."/>
            <person name="Fronick C."/>
            <person name="Harrison M."/>
            <person name="Strong C."/>
            <person name="Farmer C."/>
            <person name="Delahaunty K."/>
            <person name="Markovic C."/>
            <person name="Hall O."/>
            <person name="Minx P."/>
            <person name="Tomlinson C."/>
            <person name="Mitreva M."/>
            <person name="Nelson J."/>
            <person name="Hou S."/>
            <person name="Wollam A."/>
            <person name="Pepin K.H."/>
            <person name="Johnson M."/>
            <person name="Bhonagiri V."/>
            <person name="Nash W.E."/>
            <person name="Warren W."/>
            <person name="Chinwalla A."/>
            <person name="Mardis E.R."/>
            <person name="Wilson R.K."/>
        </authorList>
    </citation>
    <scope>NUCLEOTIDE SEQUENCE [LARGE SCALE GENOMIC DNA]</scope>
    <source>
        <strain evidence="2">ATCC 35185 / DSM 20758 / VPI D19B-28</strain>
    </source>
</reference>
<dbReference type="Proteomes" id="UP000003505">
    <property type="component" value="Unassembled WGS sequence"/>
</dbReference>